<protein>
    <submittedName>
        <fullName evidence="1">FAT-domain-containing protein</fullName>
    </submittedName>
</protein>
<dbReference type="Proteomes" id="UP000814128">
    <property type="component" value="Unassembled WGS sequence"/>
</dbReference>
<reference evidence="1" key="1">
    <citation type="submission" date="2021-02" db="EMBL/GenBank/DDBJ databases">
        <authorList>
            <consortium name="DOE Joint Genome Institute"/>
            <person name="Ahrendt S."/>
            <person name="Looney B.P."/>
            <person name="Miyauchi S."/>
            <person name="Morin E."/>
            <person name="Drula E."/>
            <person name="Courty P.E."/>
            <person name="Chicoki N."/>
            <person name="Fauchery L."/>
            <person name="Kohler A."/>
            <person name="Kuo A."/>
            <person name="Labutti K."/>
            <person name="Pangilinan J."/>
            <person name="Lipzen A."/>
            <person name="Riley R."/>
            <person name="Andreopoulos W."/>
            <person name="He G."/>
            <person name="Johnson J."/>
            <person name="Barry K.W."/>
            <person name="Grigoriev I.V."/>
            <person name="Nagy L."/>
            <person name="Hibbett D."/>
            <person name="Henrissat B."/>
            <person name="Matheny P.B."/>
            <person name="Labbe J."/>
            <person name="Martin F."/>
        </authorList>
    </citation>
    <scope>NUCLEOTIDE SEQUENCE</scope>
    <source>
        <strain evidence="1">EC-137</strain>
    </source>
</reference>
<proteinExistence type="predicted"/>
<accession>A0ACB8Q932</accession>
<organism evidence="1 2">
    <name type="scientific">Vararia minispora EC-137</name>
    <dbReference type="NCBI Taxonomy" id="1314806"/>
    <lineage>
        <taxon>Eukaryota</taxon>
        <taxon>Fungi</taxon>
        <taxon>Dikarya</taxon>
        <taxon>Basidiomycota</taxon>
        <taxon>Agaricomycotina</taxon>
        <taxon>Agaricomycetes</taxon>
        <taxon>Russulales</taxon>
        <taxon>Lachnocladiaceae</taxon>
        <taxon>Vararia</taxon>
    </lineage>
</organism>
<evidence type="ECO:0000313" key="2">
    <source>
        <dbReference type="Proteomes" id="UP000814128"/>
    </source>
</evidence>
<evidence type="ECO:0000313" key="1">
    <source>
        <dbReference type="EMBL" id="KAI0028299.1"/>
    </source>
</evidence>
<name>A0ACB8Q932_9AGAM</name>
<dbReference type="EMBL" id="MU273766">
    <property type="protein sequence ID" value="KAI0028299.1"/>
    <property type="molecule type" value="Genomic_DNA"/>
</dbReference>
<sequence length="3561" mass="404693">MEGFPHIGTASDLEQRAALVADPGGDIRVRCHTASELRELVDTVRDAEAVRVFPHMISVLLDLLRTTEPALHKGPQDSPNPEWQFRRLLIEILHRIATSEASRNQLSVLMSGMFYILRHDNEENGVTACKAIVDIIRTFRQVTEEILSEFLEILRDMFFNFQSMVDEMLSETSQKQDPRQLLPSMRSFRVLAEMGIVVVTFSQSVGQRQNLLARIQAIIQDTFDAVCVESPAQKHARESYEAMGGYWSGMAPTVPNPQAYGDYITAQIKACLASRLWHLRSEMYMDKLITVSLRILQDIPESALAPRRDFMVVFRHFLSTRHRKSILPQIDKLFDEDVLLGRGAATKESLRANAYAALADLIHHIRGDLSMQHVSPAIKVFSRLFHNPSLSCNVQVVVGKMLFGLVDTVVQKENATDVAKILTLLVEISVDRLESVTSVLPELIERSERSKKGEEDTTLLTTIEKARPVVIAHLGVGGVADCGLLDSRLLIRTCVHGFRVCFAALKKLDGTVPDGTVVARFFTGCIDGLVLYEDGTREYIDVLDGITQAFLEIDPHVIQEVWTQRMDYFFERARKYPHITALCQHLYPKEAISPTLIAVVLEYLVDRLPQLGEDDDQTAVMTIRLFKLTFSSIPALPATNEPILAHHLPRLITESFALASKSSRPASYYHLLRGLFRAIGGGGGRLELLYKEVLPILPEMLESLNQQLMLSDGYSRDMIVELCLTVPLRLTHLIPHLSYLMKPLALALRGTPELITQGLRTLELCIDNLTPDFLDPTLQIVLPELMAALQNLLRPLPANHQHSHTALRILGKLGGRSRRLLDREPELDFEYLTEPTKVLVNLGRDFEGIELGRMVNLAARALKKGEGDYTIPAFEYVDNCATLLINDGARGRNREEVLERSLEALFDAVRIPSLKERAQASLRDISSTTLANEVHRSVSQDMTTRRTHYATSVFTRFLNSLAYALSLEGGNSTAPVALFVKALIEDFVASLRTTGDPARDNEVAFVFHHLSRRFSTLALEEGWVRKKACCTGFMILFDVPGVDTKWVEDRELEFVRTLLFILKDMPSESPQNVEHVTALLMSVLRLCHGPIIEDSPSDSRPRFAQLLAIFVSDLSSPNVIVRRAVEQSLDLIGELVEHSVTNLLSPGRDRMLQSIYTKPLRALPFAMQIGMIDAMRYVVSLNPPLPVLNDEFLRLLHEALALADAEDGTLIGRGNARQSTRDVMRLRVACIRLLTAAMPLTDFFSKQTNTRQKVTGVYFKSLYSPSIEVKEAAHEGLRIILAHQSRLPKELLQTGLRPILMNLADPKRLSVAGLEGLARLLELLTNYFKVEIGSKLLDHFRIVADPQMLQASSKSPLLSNEGITKLVRLTHIFHLLPAAANVFLEPLVNAIVQTEAQMHCSSKSPFSEPLAKFLQRYPVEAVDFLLKNIQLPRVVRTYRSILQARFSPAVQQELMARTSYLIMHCLSGNNTALLLPGLSIFQDLAELDPTWFFYYPHVVDALIEVWRRILPTIAGEPSSNLTVTVKCHQIVLSLFMKVFEVCPRVDIPFEIITVFVRTLPIDLVRTTRWLYDRVAFNEDSFFQRSLFYRFLLRFPEESWPSECKTHFIRLVILPMIVYRSKSPTGDALLDTVIIEHIHKRIWAPMSSDRNPFADADHLFSIELLHLSTILIQTYPALVEPARRDVIRCAWNYITSEDSIVRQSAYLLAANFFCAYDTPEKFILRAWTGLLKPPHFEGRTLVRRALDILAPSLPRCHTQEGGYPVWAKTTRRLLAEESHGQSQLIMVYQIIVRQHDLFYPVRSLFVPHMVNSLSKLGLHGTTSSEARLLSIELMQTIFDWEQRAASETEQSTGHWLTPLPYRESVVSYLVRLATAASIDPQSRVTFAPRAFNLLRSIVGPNGWKDVTVKLNYFSRILEQGDFGNAEFLTQALSFAKVLQIVAADKPDSWYTDAENAIVLQRLIRKGMLSDDALVQDALHPIFDRLVQIFPLSKEDEEQSSQMAEFHRFVHSSISDGLQNATSTRGVLLMLKSVVDVTPERIESFSSSTIKLLGKLAKDHFSTQNSTPSFDATVRLLMTLLDICQVTMSHLGEQRRFFTMSLVTLVEKSKSPTLCKYLLEIGRTWAFQKNEPYLPMNEKAKFLQRMASFETRSEPLFTLYLQLVYDIYTEPSLRRSDLTVKLEHSFLLGCRATNVSLREKFIDLLDVSVPRTLSNRLIYILGVQSWEPLADRYWIPIALHLLIGALDPDPIQRMERKVSPIYPSGPPLPQRRLGDLFKPMQRLLASEPSIAHDIWMSVFPAAWISLSRREQVDATHHLISLLSREYHGRQAENCPNIIQTLLSSFNLCSPPITLPPHLVKYLAKTFGAWHAGMEYLQAMNQNIDEDPAIRETIPDSLAELYAELAEEDLFYGLWRRRSLHTDTGIAISFEQNGMWSQASHVYEIAQQKSRAGSLPFSEVEYIFWEDHWILAAEKLQQWEILYDFARGEGNQELMLESAWRTKNWAEQYNDIEEQIAALPEAGTPRRRVYEGFLALLKPTTSTEKSQEFTRVLEDGMQLTLRKWVALPLRLSQAHIPLLQHFQQFVELQEAVQIFGSLVSTNAQNLEKKSADLKMVLQAWRERLPNMHDDIDVWSDLVSWRQNVFHAINKSYMPIVQAATTAQSNGAAANSNTAGYRGYHETAWIINRFAHVARKHNLLDVCFSLLNKIYTLPNIEISEAFLKLREQARCHFQNPNDMQAGLDVINNTNLNYFSTSQKAEFCTLKGMFHAALGRNAEASDAFSTALHMDATQGKAWAEWGKFSDTLFHENNDIANAANAVQCYLQAAGIYKNRKSRGFLARVLWLLSVDDSTYVVTKAFDTYKGDAAFWYWITLIPQLCSSISHREVKQARYILLNIAKLYPQALFFHLRTTREEMAIAKRQAAIQQQRLRAQSEGQAIPQVNGGDVVMHDAAVNGTPPRLVNGGAGAAGQQPHGQNASPQNVQANQASLVTSPLHAGFAYIEDVVQILKTAFPLLILSMETMVDQIVSRFKGSPDEEAYRLLSMLLQDAMQQFVIRVNSNADDGGVREPTIGNLQRMTISMPQPIRKEFEDDFLKSKPSLNDYIRRLQSWRDRYEKQLDARPRTQTLDMLSHYLTEFQYAKFDDIEVPGQYTEARKDSCDKDSNQNFARILKFGPMFENCRAHGHTWKRFTMHGSDNSVVTWAVQLPANRHTRREERMMQLLRQFNEQVLFPYVGSLSLTVCVRVMRYKKECRKRNLHFHVPTAVSCNPASRLIQIDSSYVTFGEIYEQHCQEHGTAREDPILIPGEKVKVILREFREEHKRMPDKTEYFNLKKEMFDEIQTHMVPDNVMNKYFMRTMASPQDLWLMRKQFTAHLAAMSFITYMFSFTSRMPSRFLVSRKTGQVTMSEMLPGYAPNAPIFQSNDIVPFRVTPNLQQFMGPVHTEGILATAMFEIGRNLSAPEYDIEKQLALFSRDEVVAWLSQRGQPFNFDLPFRQSVQANIAGVIKRLDTLSCKIEREQAIETPTNPSPMNVPVTWTVVKLIGAATDPVNLMKMTEIYMPWF</sequence>
<comment type="caution">
    <text evidence="1">The sequence shown here is derived from an EMBL/GenBank/DDBJ whole genome shotgun (WGS) entry which is preliminary data.</text>
</comment>
<reference evidence="1" key="2">
    <citation type="journal article" date="2022" name="New Phytol.">
        <title>Evolutionary transition to the ectomycorrhizal habit in the genomes of a hyperdiverse lineage of mushroom-forming fungi.</title>
        <authorList>
            <person name="Looney B."/>
            <person name="Miyauchi S."/>
            <person name="Morin E."/>
            <person name="Drula E."/>
            <person name="Courty P.E."/>
            <person name="Kohler A."/>
            <person name="Kuo A."/>
            <person name="LaButti K."/>
            <person name="Pangilinan J."/>
            <person name="Lipzen A."/>
            <person name="Riley R."/>
            <person name="Andreopoulos W."/>
            <person name="He G."/>
            <person name="Johnson J."/>
            <person name="Nolan M."/>
            <person name="Tritt A."/>
            <person name="Barry K.W."/>
            <person name="Grigoriev I.V."/>
            <person name="Nagy L.G."/>
            <person name="Hibbett D."/>
            <person name="Henrissat B."/>
            <person name="Matheny P.B."/>
            <person name="Labbe J."/>
            <person name="Martin F.M."/>
        </authorList>
    </citation>
    <scope>NUCLEOTIDE SEQUENCE</scope>
    <source>
        <strain evidence="1">EC-137</strain>
    </source>
</reference>
<gene>
    <name evidence="1" type="ORF">K488DRAFT_89865</name>
</gene>
<keyword evidence="2" id="KW-1185">Reference proteome</keyword>